<evidence type="ECO:0000256" key="7">
    <source>
        <dbReference type="ARBA" id="ARBA00022964"/>
    </source>
</evidence>
<keyword evidence="5 12" id="KW-0028">Amino-acid biosynthesis</keyword>
<comment type="similarity">
    <text evidence="12">Belongs to the acireductone dioxygenase (ARD) family.</text>
</comment>
<dbReference type="GO" id="GO:0005634">
    <property type="term" value="C:nucleus"/>
    <property type="evidence" value="ECO:0007669"/>
    <property type="project" value="UniProtKB-SubCell"/>
</dbReference>
<evidence type="ECO:0000256" key="10">
    <source>
        <dbReference type="ARBA" id="ARBA00023167"/>
    </source>
</evidence>
<evidence type="ECO:0000256" key="3">
    <source>
        <dbReference type="ARBA" id="ARBA00022490"/>
    </source>
</evidence>
<dbReference type="FunFam" id="2.60.120.10:FF:000031">
    <property type="entry name" value="1,2-dihydroxy-3-keto-5-methylthiopentene dioxygenase"/>
    <property type="match status" value="1"/>
</dbReference>
<evidence type="ECO:0000256" key="13">
    <source>
        <dbReference type="SAM" id="MobiDB-lite"/>
    </source>
</evidence>
<evidence type="ECO:0000256" key="12">
    <source>
        <dbReference type="HAMAP-Rule" id="MF_03154"/>
    </source>
</evidence>
<dbReference type="InterPro" id="IPR004313">
    <property type="entry name" value="ARD"/>
</dbReference>
<keyword evidence="3 12" id="KW-0963">Cytoplasm</keyword>
<dbReference type="EC" id="1.13.11.53" evidence="12"/>
<dbReference type="KEGG" id="pmac:106714153"/>
<feature type="binding site" evidence="12">
    <location>
        <position position="91"/>
    </location>
    <ligand>
        <name>Fe(2+)</name>
        <dbReference type="ChEBI" id="CHEBI:29033"/>
        <note>for iron-dependent acireductone dioxygenase activity</note>
    </ligand>
</feature>
<comment type="catalytic activity">
    <reaction evidence="12">
        <text>1,2-dihydroxy-5-(methylsulfanyl)pent-1-en-3-one + O2 = 3-(methylsulfanyl)propanoate + CO + formate + 2 H(+)</text>
        <dbReference type="Rhea" id="RHEA:14161"/>
        <dbReference type="ChEBI" id="CHEBI:15378"/>
        <dbReference type="ChEBI" id="CHEBI:15379"/>
        <dbReference type="ChEBI" id="CHEBI:15740"/>
        <dbReference type="ChEBI" id="CHEBI:17245"/>
        <dbReference type="ChEBI" id="CHEBI:49016"/>
        <dbReference type="ChEBI" id="CHEBI:49252"/>
        <dbReference type="EC" id="1.13.11.53"/>
    </reaction>
</comment>
<dbReference type="EMBL" id="KQ460847">
    <property type="protein sequence ID" value="KPJ11980.1"/>
    <property type="molecule type" value="Genomic_DNA"/>
</dbReference>
<dbReference type="InterPro" id="IPR014710">
    <property type="entry name" value="RmlC-like_jellyroll"/>
</dbReference>
<feature type="binding site" evidence="12">
    <location>
        <position position="95"/>
    </location>
    <ligand>
        <name>Ni(2+)</name>
        <dbReference type="ChEBI" id="CHEBI:49786"/>
        <note>for nickel-dependent acireductone dioxygenase activity</note>
    </ligand>
</feature>
<feature type="binding site" evidence="12">
    <location>
        <position position="134"/>
    </location>
    <ligand>
        <name>Ni(2+)</name>
        <dbReference type="ChEBI" id="CHEBI:49786"/>
        <note>for nickel-dependent acireductone dioxygenase activity</note>
    </ligand>
</feature>
<comment type="subcellular location">
    <subcellularLocation>
        <location evidence="2">Cell membrane</location>
        <topology evidence="2">Peripheral membrane protein</topology>
        <orientation evidence="2">Cytoplasmic side</orientation>
    </subcellularLocation>
    <subcellularLocation>
        <location evidence="12">Cytoplasm</location>
    </subcellularLocation>
    <subcellularLocation>
        <location evidence="12">Nucleus</location>
    </subcellularLocation>
</comment>
<evidence type="ECO:0000256" key="11">
    <source>
        <dbReference type="ARBA" id="ARBA00023242"/>
    </source>
</evidence>
<dbReference type="GO" id="GO:0016151">
    <property type="term" value="F:nickel cation binding"/>
    <property type="evidence" value="ECO:0007669"/>
    <property type="project" value="UniProtKB-UniRule"/>
</dbReference>
<comment type="pathway">
    <text evidence="12">Amino-acid biosynthesis; L-methionine biosynthesis via salvage pathway; L-methionine from S-methyl-5-thio-alpha-D-ribose 1-phosphate: step 5/6.</text>
</comment>
<dbReference type="Proteomes" id="UP000053240">
    <property type="component" value="Unassembled WGS sequence"/>
</dbReference>
<dbReference type="InParanoid" id="A0A0N1IEW5"/>
<keyword evidence="15" id="KW-1185">Reference proteome</keyword>
<name>A0A0N1IEW5_PAPMA</name>
<dbReference type="GO" id="GO:0005886">
    <property type="term" value="C:plasma membrane"/>
    <property type="evidence" value="ECO:0007669"/>
    <property type="project" value="UniProtKB-SubCell"/>
</dbReference>
<keyword evidence="11 12" id="KW-0539">Nucleus</keyword>
<organism evidence="14 15">
    <name type="scientific">Papilio machaon</name>
    <name type="common">Old World swallowtail butterfly</name>
    <dbReference type="NCBI Taxonomy" id="76193"/>
    <lineage>
        <taxon>Eukaryota</taxon>
        <taxon>Metazoa</taxon>
        <taxon>Ecdysozoa</taxon>
        <taxon>Arthropoda</taxon>
        <taxon>Hexapoda</taxon>
        <taxon>Insecta</taxon>
        <taxon>Pterygota</taxon>
        <taxon>Neoptera</taxon>
        <taxon>Endopterygota</taxon>
        <taxon>Lepidoptera</taxon>
        <taxon>Glossata</taxon>
        <taxon>Ditrysia</taxon>
        <taxon>Papilionoidea</taxon>
        <taxon>Papilionidae</taxon>
        <taxon>Papilioninae</taxon>
        <taxon>Papilio</taxon>
    </lineage>
</organism>
<dbReference type="FunCoup" id="A0A0N1IEW5">
    <property type="interactions" value="352"/>
</dbReference>
<feature type="binding site" evidence="12">
    <location>
        <position position="89"/>
    </location>
    <ligand>
        <name>Ni(2+)</name>
        <dbReference type="ChEBI" id="CHEBI:49786"/>
        <note>for nickel-dependent acireductone dioxygenase activity</note>
    </ligand>
</feature>
<protein>
    <recommendedName>
        <fullName evidence="12">Acireductone dioxygenase</fullName>
    </recommendedName>
    <alternativeName>
        <fullName evidence="12">Acireductone dioxygenase (Fe(2+)-requiring)</fullName>
        <shortName evidence="12">ARD'</shortName>
        <shortName evidence="12">Fe-ARD</shortName>
        <ecNumber evidence="12">1.13.11.54</ecNumber>
    </alternativeName>
    <alternativeName>
        <fullName evidence="12">Acireductone dioxygenase (Ni(2+)-requiring)</fullName>
        <shortName evidence="12">ARD</shortName>
        <shortName evidence="12">Ni-ARD</shortName>
        <ecNumber evidence="12">1.13.11.53</ecNumber>
    </alternativeName>
</protein>
<dbReference type="PANTHER" id="PTHR23418">
    <property type="entry name" value="ACIREDUCTONE DIOXYGENASE"/>
    <property type="match status" value="1"/>
</dbReference>
<sequence>MVKAWYMDNDKTDPRAEHQRNPPEFISIEELHRKTGVELFKLDLKTYESEGVLEKIKKDRGYTYEDEITISKECLPDYDEKLKSFFTEHLHADEEIRLVTEGSGYFDIRDGLDEWIRIKVTPGDLIIIPRGSYHRFTLDNNNYLRARRLYEDEPGWLTHIRPADDMACRKKYVEQQKRGFSSEN</sequence>
<dbReference type="CDD" id="cd02232">
    <property type="entry name" value="cupin_ARD"/>
    <property type="match status" value="1"/>
</dbReference>
<feature type="binding site" evidence="12">
    <location>
        <position position="91"/>
    </location>
    <ligand>
        <name>Ni(2+)</name>
        <dbReference type="ChEBI" id="CHEBI:49786"/>
        <note>for nickel-dependent acireductone dioxygenase activity</note>
    </ligand>
</feature>
<feature type="region of interest" description="Disordered" evidence="13">
    <location>
        <begin position="1"/>
        <end position="21"/>
    </location>
</feature>
<evidence type="ECO:0000256" key="4">
    <source>
        <dbReference type="ARBA" id="ARBA00022596"/>
    </source>
</evidence>
<dbReference type="HAMAP" id="MF_03154">
    <property type="entry name" value="Salvage_MtnD_euk"/>
    <property type="match status" value="1"/>
</dbReference>
<dbReference type="GO" id="GO:0010308">
    <property type="term" value="F:acireductone dioxygenase (Ni2+-requiring) activity"/>
    <property type="evidence" value="ECO:0007669"/>
    <property type="project" value="UniProtKB-UniRule"/>
</dbReference>
<dbReference type="SUPFAM" id="SSF51182">
    <property type="entry name" value="RmlC-like cupins"/>
    <property type="match status" value="1"/>
</dbReference>
<keyword evidence="6 12" id="KW-0479">Metal-binding</keyword>
<evidence type="ECO:0000256" key="8">
    <source>
        <dbReference type="ARBA" id="ARBA00023002"/>
    </source>
</evidence>
<dbReference type="OrthoDB" id="1867259at2759"/>
<evidence type="ECO:0000256" key="2">
    <source>
        <dbReference type="ARBA" id="ARBA00004413"/>
    </source>
</evidence>
<proteinExistence type="inferred from homology"/>
<keyword evidence="8 12" id="KW-0560">Oxidoreductase</keyword>
<evidence type="ECO:0000256" key="9">
    <source>
        <dbReference type="ARBA" id="ARBA00023004"/>
    </source>
</evidence>
<dbReference type="Gene3D" id="2.60.120.10">
    <property type="entry name" value="Jelly Rolls"/>
    <property type="match status" value="1"/>
</dbReference>
<dbReference type="Pfam" id="PF03079">
    <property type="entry name" value="ARD"/>
    <property type="match status" value="1"/>
</dbReference>
<evidence type="ECO:0000256" key="1">
    <source>
        <dbReference type="ARBA" id="ARBA00000428"/>
    </source>
</evidence>
<evidence type="ECO:0000256" key="6">
    <source>
        <dbReference type="ARBA" id="ARBA00022723"/>
    </source>
</evidence>
<dbReference type="GO" id="GO:0019509">
    <property type="term" value="P:L-methionine salvage from methylthioadenosine"/>
    <property type="evidence" value="ECO:0007669"/>
    <property type="project" value="UniProtKB-UniRule"/>
</dbReference>
<evidence type="ECO:0000313" key="14">
    <source>
        <dbReference type="EMBL" id="KPJ11980.1"/>
    </source>
</evidence>
<evidence type="ECO:0000256" key="5">
    <source>
        <dbReference type="ARBA" id="ARBA00022605"/>
    </source>
</evidence>
<dbReference type="UniPathway" id="UPA00904">
    <property type="reaction ID" value="UER00878"/>
</dbReference>
<keyword evidence="7 12" id="KW-0223">Dioxygenase</keyword>
<comment type="function">
    <text evidence="12">Catalyzes 2 different reactions between oxygen and the acireductone 1,2-dihydroxy-3-keto-5-methylthiopentene (DHK-MTPene) depending upon the metal bound in the active site. Fe-containing acireductone dioxygenase (Fe-ARD) produces formate and 2-keto-4-methylthiobutyrate (KMTB), the alpha-ketoacid precursor of methionine in the methionine recycle pathway. Ni-containing acireductone dioxygenase (Ni-ARD) produces methylthiopropionate, carbon monoxide and formate, and does not lie on the methionine recycle pathway.</text>
</comment>
<dbReference type="GO" id="GO:0005506">
    <property type="term" value="F:iron ion binding"/>
    <property type="evidence" value="ECO:0007669"/>
    <property type="project" value="UniProtKB-UniRule"/>
</dbReference>
<dbReference type="AlphaFoldDB" id="A0A0N1IEW5"/>
<feature type="binding site" evidence="12">
    <location>
        <position position="95"/>
    </location>
    <ligand>
        <name>Fe(2+)</name>
        <dbReference type="ChEBI" id="CHEBI:29033"/>
        <note>for iron-dependent acireductone dioxygenase activity</note>
    </ligand>
</feature>
<dbReference type="InterPro" id="IPR011051">
    <property type="entry name" value="RmlC_Cupin_sf"/>
</dbReference>
<feature type="compositionally biased region" description="Basic and acidic residues" evidence="13">
    <location>
        <begin position="8"/>
        <end position="21"/>
    </location>
</feature>
<feature type="binding site" evidence="12">
    <location>
        <position position="134"/>
    </location>
    <ligand>
        <name>Fe(2+)</name>
        <dbReference type="ChEBI" id="CHEBI:29033"/>
        <note>for iron-dependent acireductone dioxygenase activity</note>
    </ligand>
</feature>
<dbReference type="InterPro" id="IPR027496">
    <property type="entry name" value="ARD_euk"/>
</dbReference>
<feature type="binding site" evidence="12">
    <location>
        <position position="89"/>
    </location>
    <ligand>
        <name>Fe(2+)</name>
        <dbReference type="ChEBI" id="CHEBI:29033"/>
        <note>for iron-dependent acireductone dioxygenase activity</note>
    </ligand>
</feature>
<reference evidence="14 15" key="1">
    <citation type="journal article" date="2015" name="Nat. Commun.">
        <title>Outbred genome sequencing and CRISPR/Cas9 gene editing in butterflies.</title>
        <authorList>
            <person name="Li X."/>
            <person name="Fan D."/>
            <person name="Zhang W."/>
            <person name="Liu G."/>
            <person name="Zhang L."/>
            <person name="Zhao L."/>
            <person name="Fang X."/>
            <person name="Chen L."/>
            <person name="Dong Y."/>
            <person name="Chen Y."/>
            <person name="Ding Y."/>
            <person name="Zhao R."/>
            <person name="Feng M."/>
            <person name="Zhu Y."/>
            <person name="Feng Y."/>
            <person name="Jiang X."/>
            <person name="Zhu D."/>
            <person name="Xiang H."/>
            <person name="Feng X."/>
            <person name="Li S."/>
            <person name="Wang J."/>
            <person name="Zhang G."/>
            <person name="Kronforst M.R."/>
            <person name="Wang W."/>
        </authorList>
    </citation>
    <scope>NUCLEOTIDE SEQUENCE [LARGE SCALE GENOMIC DNA]</scope>
    <source>
        <strain evidence="14">Ya'a_city_454_Pm</strain>
        <tissue evidence="14">Whole body</tissue>
    </source>
</reference>
<keyword evidence="10 12" id="KW-0486">Methionine biosynthesis</keyword>
<keyword evidence="9 12" id="KW-0408">Iron</keyword>
<comment type="catalytic activity">
    <reaction evidence="1 12">
        <text>1,2-dihydroxy-5-(methylsulfanyl)pent-1-en-3-one + O2 = 4-methylsulfanyl-2-oxobutanoate + formate + 2 H(+)</text>
        <dbReference type="Rhea" id="RHEA:24504"/>
        <dbReference type="ChEBI" id="CHEBI:15378"/>
        <dbReference type="ChEBI" id="CHEBI:15379"/>
        <dbReference type="ChEBI" id="CHEBI:15740"/>
        <dbReference type="ChEBI" id="CHEBI:16723"/>
        <dbReference type="ChEBI" id="CHEBI:49252"/>
        <dbReference type="EC" id="1.13.11.54"/>
    </reaction>
</comment>
<gene>
    <name evidence="14" type="ORF">RR48_03583</name>
</gene>
<keyword evidence="4 12" id="KW-0533">Nickel</keyword>
<evidence type="ECO:0000313" key="15">
    <source>
        <dbReference type="Proteomes" id="UP000053240"/>
    </source>
</evidence>
<dbReference type="GO" id="GO:0010309">
    <property type="term" value="F:acireductone dioxygenase [iron(II)-requiring] activity"/>
    <property type="evidence" value="ECO:0007669"/>
    <property type="project" value="UniProtKB-UniRule"/>
</dbReference>
<accession>A0A0N1IEW5</accession>
<dbReference type="PANTHER" id="PTHR23418:SF0">
    <property type="entry name" value="ACIREDUCTONE DIOXYGENASE"/>
    <property type="match status" value="1"/>
</dbReference>
<dbReference type="EC" id="1.13.11.54" evidence="12"/>
<dbReference type="STRING" id="76193.A0A0N1IEW5"/>
<comment type="cofactor">
    <cofactor evidence="12">
        <name>Fe(2+)</name>
        <dbReference type="ChEBI" id="CHEBI:29033"/>
    </cofactor>
    <cofactor evidence="12">
        <name>Ni(2+)</name>
        <dbReference type="ChEBI" id="CHEBI:49786"/>
    </cofactor>
    <text evidence="12">Binds either 1 Fe or Ni cation per monomer. Iron-binding promotes an acireductone dioxygenase reaction producing 2-keto-4-methylthiobutyrate, while nickel-binding promotes an acireductone dioxygenase reaction producing 3-(methylsulfanyl)propanoate.</text>
</comment>
<dbReference type="GO" id="GO:0005737">
    <property type="term" value="C:cytoplasm"/>
    <property type="evidence" value="ECO:0007669"/>
    <property type="project" value="UniProtKB-SubCell"/>
</dbReference>